<gene>
    <name evidence="6" type="ORF">IU459_29235</name>
</gene>
<keyword evidence="2" id="KW-0418">Kinase</keyword>
<dbReference type="EMBL" id="JADLQX010000029">
    <property type="protein sequence ID" value="MBF6301592.1"/>
    <property type="molecule type" value="Genomic_DNA"/>
</dbReference>
<dbReference type="RefSeq" id="WP_195132810.1">
    <property type="nucleotide sequence ID" value="NZ_JADLQX010000029.1"/>
</dbReference>
<keyword evidence="4" id="KW-0812">Transmembrane</keyword>
<keyword evidence="4" id="KW-0472">Membrane</keyword>
<evidence type="ECO:0000313" key="7">
    <source>
        <dbReference type="Proteomes" id="UP000702209"/>
    </source>
</evidence>
<reference evidence="6 7" key="1">
    <citation type="submission" date="2020-10" db="EMBL/GenBank/DDBJ databases">
        <title>Identification of Nocardia species via Next-generation sequencing and recognition of intraspecies genetic diversity.</title>
        <authorList>
            <person name="Li P."/>
            <person name="Li P."/>
            <person name="Lu B."/>
        </authorList>
    </citation>
    <scope>NUCLEOTIDE SEQUENCE [LARGE SCALE GENOMIC DNA]</scope>
    <source>
        <strain evidence="6 7">BJ06-0157</strain>
    </source>
</reference>
<accession>A0ABS0D0R6</accession>
<feature type="transmembrane region" description="Helical" evidence="4">
    <location>
        <begin position="152"/>
        <end position="173"/>
    </location>
</feature>
<keyword evidence="7" id="KW-1185">Reference proteome</keyword>
<evidence type="ECO:0000256" key="1">
    <source>
        <dbReference type="ARBA" id="ARBA00022679"/>
    </source>
</evidence>
<organism evidence="6 7">
    <name type="scientific">Nocardia amamiensis</name>
    <dbReference type="NCBI Taxonomy" id="404578"/>
    <lineage>
        <taxon>Bacteria</taxon>
        <taxon>Bacillati</taxon>
        <taxon>Actinomycetota</taxon>
        <taxon>Actinomycetes</taxon>
        <taxon>Mycobacteriales</taxon>
        <taxon>Nocardiaceae</taxon>
        <taxon>Nocardia</taxon>
    </lineage>
</organism>
<keyword evidence="4" id="KW-1133">Transmembrane helix</keyword>
<evidence type="ECO:0000256" key="2">
    <source>
        <dbReference type="ARBA" id="ARBA00022777"/>
    </source>
</evidence>
<feature type="transmembrane region" description="Helical" evidence="4">
    <location>
        <begin position="76"/>
        <end position="93"/>
    </location>
</feature>
<dbReference type="PANTHER" id="PTHR24421">
    <property type="entry name" value="NITRATE/NITRITE SENSOR PROTEIN NARX-RELATED"/>
    <property type="match status" value="1"/>
</dbReference>
<evidence type="ECO:0000313" key="6">
    <source>
        <dbReference type="EMBL" id="MBF6301592.1"/>
    </source>
</evidence>
<feature type="domain" description="Signal transduction histidine kinase subgroup 3 dimerisation and phosphoacceptor" evidence="5">
    <location>
        <begin position="194"/>
        <end position="253"/>
    </location>
</feature>
<keyword evidence="3" id="KW-0902">Two-component regulatory system</keyword>
<evidence type="ECO:0000259" key="5">
    <source>
        <dbReference type="Pfam" id="PF07730"/>
    </source>
</evidence>
<protein>
    <recommendedName>
        <fullName evidence="5">Signal transduction histidine kinase subgroup 3 dimerisation and phosphoacceptor domain-containing protein</fullName>
    </recommendedName>
</protein>
<dbReference type="InterPro" id="IPR036890">
    <property type="entry name" value="HATPase_C_sf"/>
</dbReference>
<dbReference type="SUPFAM" id="SSF55874">
    <property type="entry name" value="ATPase domain of HSP90 chaperone/DNA topoisomerase II/histidine kinase"/>
    <property type="match status" value="1"/>
</dbReference>
<dbReference type="Proteomes" id="UP000702209">
    <property type="component" value="Unassembled WGS sequence"/>
</dbReference>
<feature type="transmembrane region" description="Helical" evidence="4">
    <location>
        <begin position="123"/>
        <end position="140"/>
    </location>
</feature>
<dbReference type="InterPro" id="IPR011712">
    <property type="entry name" value="Sig_transdc_His_kin_sub3_dim/P"/>
</dbReference>
<dbReference type="CDD" id="cd16917">
    <property type="entry name" value="HATPase_UhpB-NarQ-NarX-like"/>
    <property type="match status" value="1"/>
</dbReference>
<keyword evidence="1" id="KW-0808">Transferase</keyword>
<dbReference type="InterPro" id="IPR050482">
    <property type="entry name" value="Sensor_HK_TwoCompSys"/>
</dbReference>
<proteinExistence type="predicted"/>
<dbReference type="Pfam" id="PF07730">
    <property type="entry name" value="HisKA_3"/>
    <property type="match status" value="1"/>
</dbReference>
<evidence type="ECO:0000256" key="4">
    <source>
        <dbReference type="SAM" id="Phobius"/>
    </source>
</evidence>
<evidence type="ECO:0000256" key="3">
    <source>
        <dbReference type="ARBA" id="ARBA00023012"/>
    </source>
</evidence>
<dbReference type="Gene3D" id="3.30.565.10">
    <property type="entry name" value="Histidine kinase-like ATPase, C-terminal domain"/>
    <property type="match status" value="1"/>
</dbReference>
<feature type="transmembrane region" description="Helical" evidence="4">
    <location>
        <begin position="46"/>
        <end position="64"/>
    </location>
</feature>
<dbReference type="PANTHER" id="PTHR24421:SF63">
    <property type="entry name" value="SENSOR HISTIDINE KINASE DESK"/>
    <property type="match status" value="1"/>
</dbReference>
<sequence>MTDASRPLVGPWLVTVRHARVLLIGTTCATGALAPSRAPAQGPDQFGVAVLLWVVAAAVVLVHLRHAFGTIPNERPRLWPVTFLLLTGLVYFPMTWFPVAWGISQVFFIASAAMLFRGWVRLILVTVPIIGTAVGNLVGSDRADRWLITADVIEVVVVFTVLSACLIGVTLLVRAVDQLDRTRTDLAEQAAERERLRVSRDLHDLLGQSLSAVSLKGDLAAALLASDPGAAKSEIQGVATLARDTLQAMRRVTLGEHTVSLKAEAEGAAALLSAVGIDTHHHIDLPQLTPEVDDALAWGTREGVTNVLRHSAARTCSIVAGRDDGMVFLEIVNDGAQKKTGAGNGLSGLAERAAALSGTLSAQQSRDGRFRLRIEIPEVTR</sequence>
<dbReference type="Gene3D" id="1.20.5.1930">
    <property type="match status" value="1"/>
</dbReference>
<name>A0ABS0D0R6_9NOCA</name>
<comment type="caution">
    <text evidence="6">The sequence shown here is derived from an EMBL/GenBank/DDBJ whole genome shotgun (WGS) entry which is preliminary data.</text>
</comment>